<protein>
    <recommendedName>
        <fullName evidence="3">Antitoxin</fullName>
    </recommendedName>
</protein>
<gene>
    <name evidence="1" type="ORF">DFR37_1225</name>
</gene>
<organism evidence="1 2">
    <name type="scientific">Eoetvoesiella caeni</name>
    <dbReference type="NCBI Taxonomy" id="645616"/>
    <lineage>
        <taxon>Bacteria</taxon>
        <taxon>Pseudomonadati</taxon>
        <taxon>Pseudomonadota</taxon>
        <taxon>Betaproteobacteria</taxon>
        <taxon>Burkholderiales</taxon>
        <taxon>Alcaligenaceae</taxon>
        <taxon>Eoetvoesiella</taxon>
    </lineage>
</organism>
<dbReference type="EMBL" id="QNRQ01000022">
    <property type="protein sequence ID" value="RBP35004.1"/>
    <property type="molecule type" value="Genomic_DNA"/>
</dbReference>
<reference evidence="1 2" key="1">
    <citation type="submission" date="2018-06" db="EMBL/GenBank/DDBJ databases">
        <title>Genomic Encyclopedia of Type Strains, Phase IV (KMG-IV): sequencing the most valuable type-strain genomes for metagenomic binning, comparative biology and taxonomic classification.</title>
        <authorList>
            <person name="Goeker M."/>
        </authorList>
    </citation>
    <scope>NUCLEOTIDE SEQUENCE [LARGE SCALE GENOMIC DNA]</scope>
    <source>
        <strain evidence="1 2">DSM 25520</strain>
    </source>
</reference>
<dbReference type="OrthoDB" id="8909832at2"/>
<keyword evidence="2" id="KW-1185">Reference proteome</keyword>
<dbReference type="RefSeq" id="WP_113935232.1">
    <property type="nucleotide sequence ID" value="NZ_JACCEU010000017.1"/>
</dbReference>
<proteinExistence type="predicted"/>
<dbReference type="AlphaFoldDB" id="A0A366GZV5"/>
<name>A0A366GZV5_9BURK</name>
<evidence type="ECO:0008006" key="3">
    <source>
        <dbReference type="Google" id="ProtNLM"/>
    </source>
</evidence>
<dbReference type="Proteomes" id="UP000253628">
    <property type="component" value="Unassembled WGS sequence"/>
</dbReference>
<evidence type="ECO:0000313" key="1">
    <source>
        <dbReference type="EMBL" id="RBP35004.1"/>
    </source>
</evidence>
<sequence>MRSISTAEIEKQGWDFVTLALSQSNRIAVTHDGNVEAVILTPSEYAQLIEDQGKAEGLAALRARFDAELASLNEPGAGERLRSIMSEPTKLHGQVKVGDTF</sequence>
<evidence type="ECO:0000313" key="2">
    <source>
        <dbReference type="Proteomes" id="UP000253628"/>
    </source>
</evidence>
<comment type="caution">
    <text evidence="1">The sequence shown here is derived from an EMBL/GenBank/DDBJ whole genome shotgun (WGS) entry which is preliminary data.</text>
</comment>
<accession>A0A366GZV5</accession>